<name>A0A7W8GG76_9DEIO</name>
<evidence type="ECO:0000313" key="6">
    <source>
        <dbReference type="EMBL" id="MBB5235104.1"/>
    </source>
</evidence>
<evidence type="ECO:0000256" key="4">
    <source>
        <dbReference type="ARBA" id="ARBA00022840"/>
    </source>
</evidence>
<keyword evidence="4" id="KW-0067">ATP-binding</keyword>
<dbReference type="Gene3D" id="3.40.50.10330">
    <property type="entry name" value="Probable inorganic polyphosphate/atp-NAD kinase, domain 1"/>
    <property type="match status" value="1"/>
</dbReference>
<evidence type="ECO:0000256" key="2">
    <source>
        <dbReference type="ARBA" id="ARBA00022741"/>
    </source>
</evidence>
<dbReference type="GO" id="GO:0016301">
    <property type="term" value="F:kinase activity"/>
    <property type="evidence" value="ECO:0007669"/>
    <property type="project" value="UniProtKB-KW"/>
</dbReference>
<keyword evidence="3 6" id="KW-0418">Kinase</keyword>
<organism evidence="6 7">
    <name type="scientific">Deinococcus budaensis</name>
    <dbReference type="NCBI Taxonomy" id="1665626"/>
    <lineage>
        <taxon>Bacteria</taxon>
        <taxon>Thermotogati</taxon>
        <taxon>Deinococcota</taxon>
        <taxon>Deinococci</taxon>
        <taxon>Deinococcales</taxon>
        <taxon>Deinococcaceae</taxon>
        <taxon>Deinococcus</taxon>
    </lineage>
</organism>
<dbReference type="InterPro" id="IPR017438">
    <property type="entry name" value="ATP-NAD_kinase_N"/>
</dbReference>
<dbReference type="Pfam" id="PF00781">
    <property type="entry name" value="DAGK_cat"/>
    <property type="match status" value="1"/>
</dbReference>
<sequence>MNTRGEEATLLVNLRARLGRERLVPARQALAAAGLRVQAVAVTTPREAEALLRREVERGAPYVVVGGGDGTLSHAANLLRGTATALGVLPLGTGNTFARSVGVPLDLVGAAQVAAWGQTAAVDVGLLRDVSLPGERAFLNSVALGLSAEIARSLTPRLKRRLGLLAWPAVGLGTLRRHRALDLDLTTGTWTPGRETLRLRTHQLLIANGRYVAGPLRAAPDASVADHRLDVLAFGQGRLISLLRAGLGWTAGRPALRLSAREVTVRLPGRAWASIDGELLAVTRLDLRVQPGALQVRVPRGFDAGEV</sequence>
<dbReference type="InterPro" id="IPR001206">
    <property type="entry name" value="Diacylglycerol_kinase_cat_dom"/>
</dbReference>
<evidence type="ECO:0000259" key="5">
    <source>
        <dbReference type="PROSITE" id="PS50146"/>
    </source>
</evidence>
<dbReference type="PROSITE" id="PS50146">
    <property type="entry name" value="DAGK"/>
    <property type="match status" value="1"/>
</dbReference>
<dbReference type="SMART" id="SM00046">
    <property type="entry name" value="DAGKc"/>
    <property type="match status" value="1"/>
</dbReference>
<dbReference type="PANTHER" id="PTHR12358">
    <property type="entry name" value="SPHINGOSINE KINASE"/>
    <property type="match status" value="1"/>
</dbReference>
<dbReference type="InterPro" id="IPR050187">
    <property type="entry name" value="Lipid_Phosphate_FormReg"/>
</dbReference>
<keyword evidence="7" id="KW-1185">Reference proteome</keyword>
<feature type="domain" description="DAGKc" evidence="5">
    <location>
        <begin position="3"/>
        <end position="131"/>
    </location>
</feature>
<dbReference type="PANTHER" id="PTHR12358:SF54">
    <property type="entry name" value="SPHINGOSINE KINASE RELATED PROTEIN"/>
    <property type="match status" value="1"/>
</dbReference>
<dbReference type="EMBL" id="JACHFN010000009">
    <property type="protein sequence ID" value="MBB5235104.1"/>
    <property type="molecule type" value="Genomic_DNA"/>
</dbReference>
<dbReference type="SUPFAM" id="SSF111331">
    <property type="entry name" value="NAD kinase/diacylglycerol kinase-like"/>
    <property type="match status" value="1"/>
</dbReference>
<keyword evidence="2" id="KW-0547">Nucleotide-binding</keyword>
<keyword evidence="1" id="KW-0808">Transferase</keyword>
<gene>
    <name evidence="6" type="ORF">HNQ09_002552</name>
</gene>
<dbReference type="RefSeq" id="WP_184029796.1">
    <property type="nucleotide sequence ID" value="NZ_JACHFN010000009.1"/>
</dbReference>
<evidence type="ECO:0000256" key="3">
    <source>
        <dbReference type="ARBA" id="ARBA00022777"/>
    </source>
</evidence>
<dbReference type="GO" id="GO:0005524">
    <property type="term" value="F:ATP binding"/>
    <property type="evidence" value="ECO:0007669"/>
    <property type="project" value="UniProtKB-KW"/>
</dbReference>
<protein>
    <submittedName>
        <fullName evidence="6">YegS/Rv2252/BmrU family lipid kinase</fullName>
    </submittedName>
</protein>
<dbReference type="Gene3D" id="2.60.200.40">
    <property type="match status" value="1"/>
</dbReference>
<dbReference type="AlphaFoldDB" id="A0A7W8GG76"/>
<accession>A0A7W8GG76</accession>
<evidence type="ECO:0000256" key="1">
    <source>
        <dbReference type="ARBA" id="ARBA00022679"/>
    </source>
</evidence>
<dbReference type="InterPro" id="IPR016064">
    <property type="entry name" value="NAD/diacylglycerol_kinase_sf"/>
</dbReference>
<dbReference type="Pfam" id="PF19279">
    <property type="entry name" value="YegS_C"/>
    <property type="match status" value="1"/>
</dbReference>
<dbReference type="InterPro" id="IPR045540">
    <property type="entry name" value="YegS/DAGK_C"/>
</dbReference>
<dbReference type="Proteomes" id="UP000525389">
    <property type="component" value="Unassembled WGS sequence"/>
</dbReference>
<evidence type="ECO:0000313" key="7">
    <source>
        <dbReference type="Proteomes" id="UP000525389"/>
    </source>
</evidence>
<comment type="caution">
    <text evidence="6">The sequence shown here is derived from an EMBL/GenBank/DDBJ whole genome shotgun (WGS) entry which is preliminary data.</text>
</comment>
<proteinExistence type="predicted"/>
<reference evidence="6 7" key="1">
    <citation type="submission" date="2020-08" db="EMBL/GenBank/DDBJ databases">
        <title>Genomic Encyclopedia of Type Strains, Phase IV (KMG-IV): sequencing the most valuable type-strain genomes for metagenomic binning, comparative biology and taxonomic classification.</title>
        <authorList>
            <person name="Goeker M."/>
        </authorList>
    </citation>
    <scope>NUCLEOTIDE SEQUENCE [LARGE SCALE GENOMIC DNA]</scope>
    <source>
        <strain evidence="6 7">DSM 101791</strain>
    </source>
</reference>